<comment type="caution">
    <text evidence="3">The sequence shown here is derived from an EMBL/GenBank/DDBJ whole genome shotgun (WGS) entry which is preliminary data.</text>
</comment>
<protein>
    <submittedName>
        <fullName evidence="3">Glycine/D-amino acid oxidase-like deaminating enzyme</fullName>
    </submittedName>
</protein>
<dbReference type="Proteomes" id="UP000249165">
    <property type="component" value="Unassembled WGS sequence"/>
</dbReference>
<dbReference type="AlphaFoldDB" id="A0A327XY79"/>
<dbReference type="Pfam" id="PF01266">
    <property type="entry name" value="DAO"/>
    <property type="match status" value="1"/>
</dbReference>
<keyword evidence="4" id="KW-1185">Reference proteome</keyword>
<dbReference type="GO" id="GO:0016491">
    <property type="term" value="F:oxidoreductase activity"/>
    <property type="evidence" value="ECO:0007669"/>
    <property type="project" value="UniProtKB-KW"/>
</dbReference>
<evidence type="ECO:0000256" key="1">
    <source>
        <dbReference type="ARBA" id="ARBA00023002"/>
    </source>
</evidence>
<evidence type="ECO:0000259" key="2">
    <source>
        <dbReference type="Pfam" id="PF01266"/>
    </source>
</evidence>
<name>A0A327XY79_9RHOB</name>
<dbReference type="InterPro" id="IPR006076">
    <property type="entry name" value="FAD-dep_OxRdtase"/>
</dbReference>
<dbReference type="PANTHER" id="PTHR13847:SF289">
    <property type="entry name" value="GLYCINE OXIDASE"/>
    <property type="match status" value="1"/>
</dbReference>
<accession>A0A327XY79</accession>
<reference evidence="3 4" key="1">
    <citation type="submission" date="2018-06" db="EMBL/GenBank/DDBJ databases">
        <title>Genomic Encyclopedia of Archaeal and Bacterial Type Strains, Phase II (KMG-II): from individual species to whole genera.</title>
        <authorList>
            <person name="Goeker M."/>
        </authorList>
    </citation>
    <scope>NUCLEOTIDE SEQUENCE [LARGE SCALE GENOMIC DNA]</scope>
    <source>
        <strain evidence="3 4">DSM 22011</strain>
    </source>
</reference>
<evidence type="ECO:0000313" key="3">
    <source>
        <dbReference type="EMBL" id="RAK12355.1"/>
    </source>
</evidence>
<dbReference type="SUPFAM" id="SSF51905">
    <property type="entry name" value="FAD/NAD(P)-binding domain"/>
    <property type="match status" value="1"/>
</dbReference>
<dbReference type="InterPro" id="IPR036188">
    <property type="entry name" value="FAD/NAD-bd_sf"/>
</dbReference>
<gene>
    <name evidence="3" type="ORF">ATI53_104424</name>
</gene>
<feature type="domain" description="FAD dependent oxidoreductase" evidence="2">
    <location>
        <begin position="4"/>
        <end position="391"/>
    </location>
</feature>
<dbReference type="PANTHER" id="PTHR13847">
    <property type="entry name" value="SARCOSINE DEHYDROGENASE-RELATED"/>
    <property type="match status" value="1"/>
</dbReference>
<dbReference type="OrthoDB" id="9805337at2"/>
<sequence>MSEIIVLGAGMVGVGTALALQARGHAVTLIDRKPPGEETSYGNAGIIQSEAAEPYAFPRDPKTLLRFLTGRSNQVRLSPAAVLRMAGPLLGYWANSAPGRHAALSRSYAQLTRRSVDDHGPLIDAAGQGNLIRRAGFFEICRNARALDAQANYARRMETAFAVPFRALDGDAFAREEPSFRSRYAGAIHWTDSWTCANPGALTKSYADLVAARGGRVVVGDASSLVAAGAGWTVHSDAGRVWAQDVVVCLGPWSPQLLAPLGYKVKMVWKRGYHQHFSGAAPLRRPCVDAENGIVLAPMTGGLRMATGAALVNRNAPVDRAQLTFGERAMRREIALGDPVEDQPWVGHRPCLPDMLPLVGKAPRHDRLWLNFGHGHQGFTLGPTTGALLADAMAGHRSDLLKALAPAGRSGTIR</sequence>
<dbReference type="Gene3D" id="3.30.9.10">
    <property type="entry name" value="D-Amino Acid Oxidase, subunit A, domain 2"/>
    <property type="match status" value="1"/>
</dbReference>
<proteinExistence type="predicted"/>
<organism evidence="3 4">
    <name type="scientific">Salipiger aestuarii</name>
    <dbReference type="NCBI Taxonomy" id="568098"/>
    <lineage>
        <taxon>Bacteria</taxon>
        <taxon>Pseudomonadati</taxon>
        <taxon>Pseudomonadota</taxon>
        <taxon>Alphaproteobacteria</taxon>
        <taxon>Rhodobacterales</taxon>
        <taxon>Roseobacteraceae</taxon>
        <taxon>Salipiger</taxon>
    </lineage>
</organism>
<keyword evidence="1" id="KW-0560">Oxidoreductase</keyword>
<dbReference type="GO" id="GO:0005737">
    <property type="term" value="C:cytoplasm"/>
    <property type="evidence" value="ECO:0007669"/>
    <property type="project" value="TreeGrafter"/>
</dbReference>
<evidence type="ECO:0000313" key="4">
    <source>
        <dbReference type="Proteomes" id="UP000249165"/>
    </source>
</evidence>
<dbReference type="RefSeq" id="WP_111551037.1">
    <property type="nucleotide sequence ID" value="NZ_LIQE01000070.1"/>
</dbReference>
<dbReference type="Gene3D" id="3.50.50.60">
    <property type="entry name" value="FAD/NAD(P)-binding domain"/>
    <property type="match status" value="2"/>
</dbReference>
<dbReference type="EMBL" id="QLMG01000044">
    <property type="protein sequence ID" value="RAK12355.1"/>
    <property type="molecule type" value="Genomic_DNA"/>
</dbReference>